<dbReference type="SUPFAM" id="SSF49503">
    <property type="entry name" value="Cupredoxins"/>
    <property type="match status" value="1"/>
</dbReference>
<evidence type="ECO:0000259" key="2">
    <source>
        <dbReference type="PROSITE" id="PS51485"/>
    </source>
</evidence>
<feature type="signal peptide" evidence="1">
    <location>
        <begin position="1"/>
        <end position="24"/>
    </location>
</feature>
<feature type="chain" id="PRO_5029542656" description="Phytocyanin domain-containing protein" evidence="1">
    <location>
        <begin position="25"/>
        <end position="182"/>
    </location>
</feature>
<evidence type="ECO:0000313" key="3">
    <source>
        <dbReference type="EnsemblPlants" id="Kaladp0018s0106.1.v1.1"/>
    </source>
</evidence>
<dbReference type="EnsemblPlants" id="Kaladp0018s0106.1.v1.1">
    <property type="protein sequence ID" value="Kaladp0018s0106.1.v1.1"/>
    <property type="gene ID" value="Kaladp0018s0106.v1.1"/>
</dbReference>
<dbReference type="InterPro" id="IPR003245">
    <property type="entry name" value="Phytocyanin_dom"/>
</dbReference>
<evidence type="ECO:0000313" key="4">
    <source>
        <dbReference type="Proteomes" id="UP000594263"/>
    </source>
</evidence>
<keyword evidence="1" id="KW-0732">Signal</keyword>
<dbReference type="PROSITE" id="PS51485">
    <property type="entry name" value="PHYTOCYANIN"/>
    <property type="match status" value="1"/>
</dbReference>
<dbReference type="Proteomes" id="UP000594263">
    <property type="component" value="Unplaced"/>
</dbReference>
<proteinExistence type="predicted"/>
<sequence length="182" mass="20020">MGLSYARVALVVLMSSTVLAVSSAFPSPRAGDQWPAFNQTALPPLGAMGRWPSFNHTAKGSRKIVVGGADKWRIGFNYTEWACKNGPFFQNDVLVFKYEAPTKAAPIAHSVYLLPTRKSFLNCDLKKAKVLANTKQGAGDGFEYTLKSCKKPYYFACGESKGIHCGPGLMKFAVFPFFKRLH</sequence>
<dbReference type="AlphaFoldDB" id="A0A7N0T1B7"/>
<keyword evidence="4" id="KW-1185">Reference proteome</keyword>
<organism evidence="3 4">
    <name type="scientific">Kalanchoe fedtschenkoi</name>
    <name type="common">Lavender scallops</name>
    <name type="synonym">South American air plant</name>
    <dbReference type="NCBI Taxonomy" id="63787"/>
    <lineage>
        <taxon>Eukaryota</taxon>
        <taxon>Viridiplantae</taxon>
        <taxon>Streptophyta</taxon>
        <taxon>Embryophyta</taxon>
        <taxon>Tracheophyta</taxon>
        <taxon>Spermatophyta</taxon>
        <taxon>Magnoliopsida</taxon>
        <taxon>eudicotyledons</taxon>
        <taxon>Gunneridae</taxon>
        <taxon>Pentapetalae</taxon>
        <taxon>Saxifragales</taxon>
        <taxon>Crassulaceae</taxon>
        <taxon>Kalanchoe</taxon>
    </lineage>
</organism>
<dbReference type="PANTHER" id="PTHR34052:SF1">
    <property type="entry name" value="OS06G0216700 PROTEIN"/>
    <property type="match status" value="1"/>
</dbReference>
<dbReference type="InterPro" id="IPR008972">
    <property type="entry name" value="Cupredoxin"/>
</dbReference>
<dbReference type="PANTHER" id="PTHR34052">
    <property type="entry name" value="GLYCINE-RICH PROTEIN-LIKE"/>
    <property type="match status" value="1"/>
</dbReference>
<accession>A0A7N0T1B7</accession>
<name>A0A7N0T1B7_KALFE</name>
<protein>
    <recommendedName>
        <fullName evidence="2">Phytocyanin domain-containing protein</fullName>
    </recommendedName>
</protein>
<feature type="domain" description="Phytocyanin" evidence="2">
    <location>
        <begin position="62"/>
        <end position="178"/>
    </location>
</feature>
<dbReference type="Gene3D" id="2.60.40.420">
    <property type="entry name" value="Cupredoxins - blue copper proteins"/>
    <property type="match status" value="1"/>
</dbReference>
<dbReference type="OMA" id="NEGLMRF"/>
<evidence type="ECO:0000256" key="1">
    <source>
        <dbReference type="SAM" id="SignalP"/>
    </source>
</evidence>
<reference evidence="3" key="1">
    <citation type="submission" date="2021-01" db="UniProtKB">
        <authorList>
            <consortium name="EnsemblPlants"/>
        </authorList>
    </citation>
    <scope>IDENTIFICATION</scope>
</reference>
<dbReference type="Gramene" id="Kaladp0018s0106.1.v1.1">
    <property type="protein sequence ID" value="Kaladp0018s0106.1.v1.1"/>
    <property type="gene ID" value="Kaladp0018s0106.v1.1"/>
</dbReference>
<dbReference type="GO" id="GO:0009055">
    <property type="term" value="F:electron transfer activity"/>
    <property type="evidence" value="ECO:0007669"/>
    <property type="project" value="InterPro"/>
</dbReference>